<keyword evidence="1" id="KW-0472">Membrane</keyword>
<keyword evidence="4" id="KW-1185">Reference proteome</keyword>
<name>A0A7C9IGR1_9RHOB</name>
<feature type="transmembrane region" description="Helical" evidence="1">
    <location>
        <begin position="231"/>
        <end position="252"/>
    </location>
</feature>
<sequence length="279" mass="29639">MSDPDFSWAIKMMRAGYAGRGLTYLIVAGVSLYTIWQGGSAEGTQTVFQYLEGTGWGSVALFLIFAGLVAYAIWRVTCAIYDLEDYGTDGEGLIARAGQVTTGLIHGALGIAAFLLLFSGTSGGDQSGVAKAAAAVMEWPGGRWIVGFAGLCTIGAGIYYGHKAWTEAYREHLIGNEFTLNWNWVLKAGVMAQGVIVGIIGVFILYAGITANPNEASGLGGVWEFLGGQPFGQFLVVLICIGLLGFAVFCFVNARYRIVPKATEKDLTTLAAEMKARAT</sequence>
<dbReference type="InterPro" id="IPR009597">
    <property type="entry name" value="DUF1206"/>
</dbReference>
<evidence type="ECO:0000313" key="3">
    <source>
        <dbReference type="EMBL" id="MXQ08504.1"/>
    </source>
</evidence>
<feature type="transmembrane region" description="Helical" evidence="1">
    <location>
        <begin position="17"/>
        <end position="36"/>
    </location>
</feature>
<feature type="domain" description="DUF1206" evidence="2">
    <location>
        <begin position="188"/>
        <end position="257"/>
    </location>
</feature>
<reference evidence="3 4" key="2">
    <citation type="submission" date="2020-03" db="EMBL/GenBank/DDBJ databases">
        <title>Kangsaoukella pontilimi gen. nov., sp. nov., a new member of the family Rhodobacteraceae isolated from a tidal mudflat.</title>
        <authorList>
            <person name="Kim I.S."/>
        </authorList>
    </citation>
    <scope>NUCLEOTIDE SEQUENCE [LARGE SCALE GENOMIC DNA]</scope>
    <source>
        <strain evidence="3 4">GH1-50</strain>
    </source>
</reference>
<protein>
    <submittedName>
        <fullName evidence="3">DUF1206 domain-containing protein</fullName>
    </submittedName>
</protein>
<comment type="caution">
    <text evidence="3">The sequence shown here is derived from an EMBL/GenBank/DDBJ whole genome shotgun (WGS) entry which is preliminary data.</text>
</comment>
<dbReference type="EMBL" id="WUPT01000002">
    <property type="protein sequence ID" value="MXQ08504.1"/>
    <property type="molecule type" value="Genomic_DNA"/>
</dbReference>
<keyword evidence="1" id="KW-0812">Transmembrane</keyword>
<evidence type="ECO:0000256" key="1">
    <source>
        <dbReference type="SAM" id="Phobius"/>
    </source>
</evidence>
<feature type="transmembrane region" description="Helical" evidence="1">
    <location>
        <begin position="103"/>
        <end position="121"/>
    </location>
</feature>
<feature type="transmembrane region" description="Helical" evidence="1">
    <location>
        <begin position="190"/>
        <end position="211"/>
    </location>
</feature>
<feature type="transmembrane region" description="Helical" evidence="1">
    <location>
        <begin position="141"/>
        <end position="160"/>
    </location>
</feature>
<dbReference type="AlphaFoldDB" id="A0A7C9IGR1"/>
<dbReference type="Proteomes" id="UP000480350">
    <property type="component" value="Unassembled WGS sequence"/>
</dbReference>
<feature type="transmembrane region" description="Helical" evidence="1">
    <location>
        <begin position="56"/>
        <end position="74"/>
    </location>
</feature>
<evidence type="ECO:0000313" key="4">
    <source>
        <dbReference type="Proteomes" id="UP000480350"/>
    </source>
</evidence>
<organism evidence="3 4">
    <name type="scientific">Kangsaoukella pontilimi</name>
    <dbReference type="NCBI Taxonomy" id="2691042"/>
    <lineage>
        <taxon>Bacteria</taxon>
        <taxon>Pseudomonadati</taxon>
        <taxon>Pseudomonadota</taxon>
        <taxon>Alphaproteobacteria</taxon>
        <taxon>Rhodobacterales</taxon>
        <taxon>Paracoccaceae</taxon>
        <taxon>Kangsaoukella</taxon>
    </lineage>
</organism>
<proteinExistence type="predicted"/>
<accession>A0A7C9IGR1</accession>
<keyword evidence="1" id="KW-1133">Transmembrane helix</keyword>
<evidence type="ECO:0000259" key="2">
    <source>
        <dbReference type="Pfam" id="PF06724"/>
    </source>
</evidence>
<dbReference type="Pfam" id="PF06724">
    <property type="entry name" value="DUF1206"/>
    <property type="match status" value="3"/>
</dbReference>
<dbReference type="RefSeq" id="WP_160764424.1">
    <property type="nucleotide sequence ID" value="NZ_WUPT01000002.1"/>
</dbReference>
<reference evidence="3 4" key="1">
    <citation type="submission" date="2019-12" db="EMBL/GenBank/DDBJ databases">
        <authorList>
            <person name="Lee S.D."/>
        </authorList>
    </citation>
    <scope>NUCLEOTIDE SEQUENCE [LARGE SCALE GENOMIC DNA]</scope>
    <source>
        <strain evidence="3 4">GH1-50</strain>
    </source>
</reference>
<feature type="domain" description="DUF1206" evidence="2">
    <location>
        <begin position="97"/>
        <end position="166"/>
    </location>
</feature>
<gene>
    <name evidence="3" type="ORF">GQ651_11665</name>
</gene>
<feature type="domain" description="DUF1206" evidence="2">
    <location>
        <begin position="15"/>
        <end position="82"/>
    </location>
</feature>